<gene>
    <name evidence="2" type="ORF">EGW08_023115</name>
</gene>
<sequence length="144" mass="15829">MGNKPPSSSKLKEQEGDQTAATGVENKGKIPNTEAQADSVTVKVYLFGEAQTSVTVNFGLVNTIREEIGHLVEKNSLNVPPDECQLIMFEKGGNPTIMAADKEVEDYKDRLTPNSTIVKLERINMFCSVFSFASDSMILMKPEK</sequence>
<evidence type="ECO:0000313" key="2">
    <source>
        <dbReference type="EMBL" id="RUS69122.1"/>
    </source>
</evidence>
<proteinExistence type="predicted"/>
<name>A0A433SJG2_ELYCH</name>
<evidence type="ECO:0000256" key="1">
    <source>
        <dbReference type="SAM" id="MobiDB-lite"/>
    </source>
</evidence>
<dbReference type="AlphaFoldDB" id="A0A433SJG2"/>
<feature type="non-terminal residue" evidence="2">
    <location>
        <position position="144"/>
    </location>
</feature>
<accession>A0A433SJG2</accession>
<organism evidence="2 3">
    <name type="scientific">Elysia chlorotica</name>
    <name type="common">Eastern emerald elysia</name>
    <name type="synonym">Sea slug</name>
    <dbReference type="NCBI Taxonomy" id="188477"/>
    <lineage>
        <taxon>Eukaryota</taxon>
        <taxon>Metazoa</taxon>
        <taxon>Spiralia</taxon>
        <taxon>Lophotrochozoa</taxon>
        <taxon>Mollusca</taxon>
        <taxon>Gastropoda</taxon>
        <taxon>Heterobranchia</taxon>
        <taxon>Euthyneura</taxon>
        <taxon>Panpulmonata</taxon>
        <taxon>Sacoglossa</taxon>
        <taxon>Placobranchoidea</taxon>
        <taxon>Plakobranchidae</taxon>
        <taxon>Elysia</taxon>
    </lineage>
</organism>
<dbReference type="Proteomes" id="UP000271974">
    <property type="component" value="Unassembled WGS sequence"/>
</dbReference>
<reference evidence="2 3" key="1">
    <citation type="submission" date="2019-01" db="EMBL/GenBank/DDBJ databases">
        <title>A draft genome assembly of the solar-powered sea slug Elysia chlorotica.</title>
        <authorList>
            <person name="Cai H."/>
            <person name="Li Q."/>
            <person name="Fang X."/>
            <person name="Li J."/>
            <person name="Curtis N.E."/>
            <person name="Altenburger A."/>
            <person name="Shibata T."/>
            <person name="Feng M."/>
            <person name="Maeda T."/>
            <person name="Schwartz J.A."/>
            <person name="Shigenobu S."/>
            <person name="Lundholm N."/>
            <person name="Nishiyama T."/>
            <person name="Yang H."/>
            <person name="Hasebe M."/>
            <person name="Li S."/>
            <person name="Pierce S.K."/>
            <person name="Wang J."/>
        </authorList>
    </citation>
    <scope>NUCLEOTIDE SEQUENCE [LARGE SCALE GENOMIC DNA]</scope>
    <source>
        <strain evidence="2">EC2010</strain>
        <tissue evidence="2">Whole organism of an adult</tissue>
    </source>
</reference>
<keyword evidence="3" id="KW-1185">Reference proteome</keyword>
<dbReference type="EMBL" id="RQTK01001822">
    <property type="protein sequence ID" value="RUS69122.1"/>
    <property type="molecule type" value="Genomic_DNA"/>
</dbReference>
<dbReference type="OrthoDB" id="10586255at2759"/>
<evidence type="ECO:0000313" key="3">
    <source>
        <dbReference type="Proteomes" id="UP000271974"/>
    </source>
</evidence>
<protein>
    <submittedName>
        <fullName evidence="2">Uncharacterized protein</fullName>
    </submittedName>
</protein>
<comment type="caution">
    <text evidence="2">The sequence shown here is derived from an EMBL/GenBank/DDBJ whole genome shotgun (WGS) entry which is preliminary data.</text>
</comment>
<feature type="region of interest" description="Disordered" evidence="1">
    <location>
        <begin position="1"/>
        <end position="32"/>
    </location>
</feature>